<accession>A0A9N7TWK2</accession>
<gene>
    <name evidence="2" type="ORF">PLEPLA_LOCUS7878</name>
</gene>
<protein>
    <submittedName>
        <fullName evidence="2">Uncharacterized protein</fullName>
    </submittedName>
</protein>
<comment type="caution">
    <text evidence="2">The sequence shown here is derived from an EMBL/GenBank/DDBJ whole genome shotgun (WGS) entry which is preliminary data.</text>
</comment>
<evidence type="ECO:0000313" key="2">
    <source>
        <dbReference type="EMBL" id="CAB1420027.1"/>
    </source>
</evidence>
<evidence type="ECO:0000313" key="3">
    <source>
        <dbReference type="Proteomes" id="UP001153269"/>
    </source>
</evidence>
<dbReference type="EMBL" id="CADEAL010000428">
    <property type="protein sequence ID" value="CAB1420027.1"/>
    <property type="molecule type" value="Genomic_DNA"/>
</dbReference>
<proteinExistence type="predicted"/>
<name>A0A9N7TWK2_PLEPL</name>
<reference evidence="2" key="1">
    <citation type="submission" date="2020-03" db="EMBL/GenBank/DDBJ databases">
        <authorList>
            <person name="Weist P."/>
        </authorList>
    </citation>
    <scope>NUCLEOTIDE SEQUENCE</scope>
</reference>
<organism evidence="2 3">
    <name type="scientific">Pleuronectes platessa</name>
    <name type="common">European plaice</name>
    <dbReference type="NCBI Taxonomy" id="8262"/>
    <lineage>
        <taxon>Eukaryota</taxon>
        <taxon>Metazoa</taxon>
        <taxon>Chordata</taxon>
        <taxon>Craniata</taxon>
        <taxon>Vertebrata</taxon>
        <taxon>Euteleostomi</taxon>
        <taxon>Actinopterygii</taxon>
        <taxon>Neopterygii</taxon>
        <taxon>Teleostei</taxon>
        <taxon>Neoteleostei</taxon>
        <taxon>Acanthomorphata</taxon>
        <taxon>Carangaria</taxon>
        <taxon>Pleuronectiformes</taxon>
        <taxon>Pleuronectoidei</taxon>
        <taxon>Pleuronectidae</taxon>
        <taxon>Pleuronectes</taxon>
    </lineage>
</organism>
<feature type="region of interest" description="Disordered" evidence="1">
    <location>
        <begin position="57"/>
        <end position="76"/>
    </location>
</feature>
<sequence>MPRIAAGGYRCRSARYHQICHGTLVHRSSPDLWVFKLPKPEGIMGFQLGARHVTTTGGRGLWGRERGHNPSSVPPVPLLLSTTSPSVYLYPSFSRPPCHQSAHTHTAEEFIPGSGIRPYWGGGPP</sequence>
<dbReference type="AlphaFoldDB" id="A0A9N7TWK2"/>
<evidence type="ECO:0000256" key="1">
    <source>
        <dbReference type="SAM" id="MobiDB-lite"/>
    </source>
</evidence>
<dbReference type="Proteomes" id="UP001153269">
    <property type="component" value="Unassembled WGS sequence"/>
</dbReference>
<keyword evidence="3" id="KW-1185">Reference proteome</keyword>